<comment type="caution">
    <text evidence="1">The sequence shown here is derived from an EMBL/GenBank/DDBJ whole genome shotgun (WGS) entry which is preliminary data.</text>
</comment>
<evidence type="ECO:0000313" key="1">
    <source>
        <dbReference type="EMBL" id="GET42903.1"/>
    </source>
</evidence>
<name>A0AAV3XKR0_9CYAN</name>
<evidence type="ECO:0000313" key="2">
    <source>
        <dbReference type="Proteomes" id="UP001050975"/>
    </source>
</evidence>
<gene>
    <name evidence="1" type="ORF">MiSe_77210</name>
</gene>
<accession>A0AAV3XKR0</accession>
<dbReference type="Proteomes" id="UP001050975">
    <property type="component" value="Unassembled WGS sequence"/>
</dbReference>
<protein>
    <submittedName>
        <fullName evidence="1">Uncharacterized protein</fullName>
    </submittedName>
</protein>
<dbReference type="EMBL" id="BLAY01000187">
    <property type="protein sequence ID" value="GET42903.1"/>
    <property type="molecule type" value="Genomic_DNA"/>
</dbReference>
<proteinExistence type="predicted"/>
<organism evidence="1 2">
    <name type="scientific">Microseira wollei NIES-4236</name>
    <dbReference type="NCBI Taxonomy" id="2530354"/>
    <lineage>
        <taxon>Bacteria</taxon>
        <taxon>Bacillati</taxon>
        <taxon>Cyanobacteriota</taxon>
        <taxon>Cyanophyceae</taxon>
        <taxon>Oscillatoriophycideae</taxon>
        <taxon>Aerosakkonematales</taxon>
        <taxon>Aerosakkonemataceae</taxon>
        <taxon>Microseira</taxon>
    </lineage>
</organism>
<sequence>MSGLVDSLKKTSTRFSSKMLGRTILLPSVLRTNYESQAADYSMVIRLLQDIENNGVVLVDDTNCIRASLLQDIPKWPPKFRKKAEVVLKSLKKKNRFVEVSLKEEVTATCKNKPCQKCIRIAKIYSPAAILASQDCIECAKAQLKAVSSVEVVDVAEYCLSDFFESHLKLSDRTLNKGEWKQDKFEQEILIPLFRDAKHIKIYDRWIGRSVSNQRNPGQISDNYKLTIEWIIDVFLQKSRWGVDGIFEVYSGLDTRNNKANVPTFVTELRKFECDIKQSLPNFKLTIKEETKTNQMPHERYLITNQVAVSIDRGFDLLLDNRKIPHPRRVRDVTVAYCSEPGKIEQAVRSMPDL</sequence>
<dbReference type="AlphaFoldDB" id="A0AAV3XKR0"/>
<keyword evidence="2" id="KW-1185">Reference proteome</keyword>
<reference evidence="1" key="1">
    <citation type="submission" date="2019-10" db="EMBL/GenBank/DDBJ databases">
        <title>Draft genome sequece of Microseira wollei NIES-4236.</title>
        <authorList>
            <person name="Yamaguchi H."/>
            <person name="Suzuki S."/>
            <person name="Kawachi M."/>
        </authorList>
    </citation>
    <scope>NUCLEOTIDE SEQUENCE</scope>
    <source>
        <strain evidence="1">NIES-4236</strain>
    </source>
</reference>